<dbReference type="CDD" id="cd18793">
    <property type="entry name" value="SF2_C_SNF"/>
    <property type="match status" value="1"/>
</dbReference>
<protein>
    <submittedName>
        <fullName evidence="6">P-loop containing nucleoside triphosphate hydrolase protein</fullName>
    </submittedName>
</protein>
<dbReference type="Proteomes" id="UP001303115">
    <property type="component" value="Unassembled WGS sequence"/>
</dbReference>
<dbReference type="PROSITE" id="PS51194">
    <property type="entry name" value="HELICASE_CTER"/>
    <property type="match status" value="1"/>
</dbReference>
<feature type="non-terminal residue" evidence="6">
    <location>
        <position position="1"/>
    </location>
</feature>
<accession>A0AAN6SLD2</accession>
<keyword evidence="1" id="KW-0547">Nucleotide-binding</keyword>
<evidence type="ECO:0000256" key="4">
    <source>
        <dbReference type="ARBA" id="ARBA00022840"/>
    </source>
</evidence>
<dbReference type="InterPro" id="IPR050628">
    <property type="entry name" value="SNF2_RAD54_helicase_TF"/>
</dbReference>
<name>A0AAN6SLD2_9PEZI</name>
<dbReference type="GO" id="GO:0006281">
    <property type="term" value="P:DNA repair"/>
    <property type="evidence" value="ECO:0007669"/>
    <property type="project" value="TreeGrafter"/>
</dbReference>
<dbReference type="GO" id="GO:0016787">
    <property type="term" value="F:hydrolase activity"/>
    <property type="evidence" value="ECO:0007669"/>
    <property type="project" value="UniProtKB-KW"/>
</dbReference>
<reference evidence="7" key="1">
    <citation type="journal article" date="2023" name="Mol. Phylogenet. Evol.">
        <title>Genome-scale phylogeny and comparative genomics of the fungal order Sordariales.</title>
        <authorList>
            <person name="Hensen N."/>
            <person name="Bonometti L."/>
            <person name="Westerberg I."/>
            <person name="Brannstrom I.O."/>
            <person name="Guillou S."/>
            <person name="Cros-Aarteil S."/>
            <person name="Calhoun S."/>
            <person name="Haridas S."/>
            <person name="Kuo A."/>
            <person name="Mondo S."/>
            <person name="Pangilinan J."/>
            <person name="Riley R."/>
            <person name="LaButti K."/>
            <person name="Andreopoulos B."/>
            <person name="Lipzen A."/>
            <person name="Chen C."/>
            <person name="Yan M."/>
            <person name="Daum C."/>
            <person name="Ng V."/>
            <person name="Clum A."/>
            <person name="Steindorff A."/>
            <person name="Ohm R.A."/>
            <person name="Martin F."/>
            <person name="Silar P."/>
            <person name="Natvig D.O."/>
            <person name="Lalanne C."/>
            <person name="Gautier V."/>
            <person name="Ament-Velasquez S.L."/>
            <person name="Kruys A."/>
            <person name="Hutchinson M.I."/>
            <person name="Powell A.J."/>
            <person name="Barry K."/>
            <person name="Miller A.N."/>
            <person name="Grigoriev I.V."/>
            <person name="Debuchy R."/>
            <person name="Gladieux P."/>
            <person name="Hiltunen Thoren M."/>
            <person name="Johannesson H."/>
        </authorList>
    </citation>
    <scope>NUCLEOTIDE SEQUENCE [LARGE SCALE GENOMIC DNA]</scope>
    <source>
        <strain evidence="7">CBS 284.82</strain>
    </source>
</reference>
<keyword evidence="2 6" id="KW-0378">Hydrolase</keyword>
<dbReference type="GO" id="GO:0005634">
    <property type="term" value="C:nucleus"/>
    <property type="evidence" value="ECO:0007669"/>
    <property type="project" value="TreeGrafter"/>
</dbReference>
<evidence type="ECO:0000256" key="1">
    <source>
        <dbReference type="ARBA" id="ARBA00022741"/>
    </source>
</evidence>
<proteinExistence type="predicted"/>
<evidence type="ECO:0000256" key="3">
    <source>
        <dbReference type="ARBA" id="ARBA00022806"/>
    </source>
</evidence>
<keyword evidence="4" id="KW-0067">ATP-binding</keyword>
<dbReference type="GO" id="GO:0008094">
    <property type="term" value="F:ATP-dependent activity, acting on DNA"/>
    <property type="evidence" value="ECO:0007669"/>
    <property type="project" value="TreeGrafter"/>
</dbReference>
<evidence type="ECO:0000259" key="5">
    <source>
        <dbReference type="PROSITE" id="PS51194"/>
    </source>
</evidence>
<dbReference type="AlphaFoldDB" id="A0AAN6SLD2"/>
<dbReference type="SUPFAM" id="SSF52540">
    <property type="entry name" value="P-loop containing nucleoside triphosphate hydrolases"/>
    <property type="match status" value="1"/>
</dbReference>
<dbReference type="InterPro" id="IPR027417">
    <property type="entry name" value="P-loop_NTPase"/>
</dbReference>
<evidence type="ECO:0000256" key="2">
    <source>
        <dbReference type="ARBA" id="ARBA00022801"/>
    </source>
</evidence>
<dbReference type="PANTHER" id="PTHR45626:SF17">
    <property type="entry name" value="HELICASE-LIKE TRANSCRIPTION FACTOR"/>
    <property type="match status" value="1"/>
</dbReference>
<comment type="caution">
    <text evidence="6">The sequence shown here is derived from an EMBL/GenBank/DDBJ whole genome shotgun (WGS) entry which is preliminary data.</text>
</comment>
<keyword evidence="3" id="KW-0347">Helicase</keyword>
<sequence>KGIRRDFADEKIIIAAPSLMFLDVLGEALRRMLRSSVVIAEFNGTVDVIGRAEILRRFNGPSITPNVLLLSAQAGGVGLNIAGASQIILTEPFWSPGDESQLIGRADRMQQTRKVKVYKVFAPSSDIDAMIRSWSDEKTEVRDEWLLPLVVNDGVWCAPCYPHCQPRTNSCVGGDALEGDDAAGSEVH</sequence>
<dbReference type="GO" id="GO:0005524">
    <property type="term" value="F:ATP binding"/>
    <property type="evidence" value="ECO:0007669"/>
    <property type="project" value="UniProtKB-KW"/>
</dbReference>
<keyword evidence="7" id="KW-1185">Reference proteome</keyword>
<dbReference type="GO" id="GO:0004386">
    <property type="term" value="F:helicase activity"/>
    <property type="evidence" value="ECO:0007669"/>
    <property type="project" value="UniProtKB-KW"/>
</dbReference>
<gene>
    <name evidence="6" type="ORF">C8A01DRAFT_20295</name>
</gene>
<feature type="domain" description="Helicase C-terminal" evidence="5">
    <location>
        <begin position="2"/>
        <end position="155"/>
    </location>
</feature>
<dbReference type="InterPro" id="IPR049730">
    <property type="entry name" value="SNF2/RAD54-like_C"/>
</dbReference>
<dbReference type="EMBL" id="MU854587">
    <property type="protein sequence ID" value="KAK4032651.1"/>
    <property type="molecule type" value="Genomic_DNA"/>
</dbReference>
<dbReference type="PANTHER" id="PTHR45626">
    <property type="entry name" value="TRANSCRIPTION TERMINATION FACTOR 2-RELATED"/>
    <property type="match status" value="1"/>
</dbReference>
<dbReference type="Gene3D" id="3.40.50.300">
    <property type="entry name" value="P-loop containing nucleotide triphosphate hydrolases"/>
    <property type="match status" value="1"/>
</dbReference>
<dbReference type="Pfam" id="PF00271">
    <property type="entry name" value="Helicase_C"/>
    <property type="match status" value="1"/>
</dbReference>
<evidence type="ECO:0000313" key="6">
    <source>
        <dbReference type="EMBL" id="KAK4032651.1"/>
    </source>
</evidence>
<dbReference type="SMART" id="SM00490">
    <property type="entry name" value="HELICc"/>
    <property type="match status" value="1"/>
</dbReference>
<organism evidence="6 7">
    <name type="scientific">Parachaetomium inaequale</name>
    <dbReference type="NCBI Taxonomy" id="2588326"/>
    <lineage>
        <taxon>Eukaryota</taxon>
        <taxon>Fungi</taxon>
        <taxon>Dikarya</taxon>
        <taxon>Ascomycota</taxon>
        <taxon>Pezizomycotina</taxon>
        <taxon>Sordariomycetes</taxon>
        <taxon>Sordariomycetidae</taxon>
        <taxon>Sordariales</taxon>
        <taxon>Chaetomiaceae</taxon>
        <taxon>Parachaetomium</taxon>
    </lineage>
</organism>
<evidence type="ECO:0000313" key="7">
    <source>
        <dbReference type="Proteomes" id="UP001303115"/>
    </source>
</evidence>
<dbReference type="InterPro" id="IPR001650">
    <property type="entry name" value="Helicase_C-like"/>
</dbReference>